<dbReference type="SUPFAM" id="SSF47473">
    <property type="entry name" value="EF-hand"/>
    <property type="match status" value="4"/>
</dbReference>
<dbReference type="InterPro" id="IPR002048">
    <property type="entry name" value="EF_hand_dom"/>
</dbReference>
<evidence type="ECO:0000259" key="1">
    <source>
        <dbReference type="PROSITE" id="PS50222"/>
    </source>
</evidence>
<name>A0A0N7L7W6_PLAHL</name>
<dbReference type="OrthoDB" id="187808at2759"/>
<dbReference type="InterPro" id="IPR011992">
    <property type="entry name" value="EF-hand-dom_pair"/>
</dbReference>
<dbReference type="PANTHER" id="PTHR20875">
    <property type="entry name" value="EF-HAND CALCIUM-BINDING DOMAIN-CONTAINING PROTEIN 6-RELATED"/>
    <property type="match status" value="1"/>
</dbReference>
<dbReference type="RefSeq" id="XP_024584588.1">
    <property type="nucleotide sequence ID" value="XM_024719273.1"/>
</dbReference>
<accession>A0A0N7L7W6</accession>
<dbReference type="InterPro" id="IPR052603">
    <property type="entry name" value="EFCB6"/>
</dbReference>
<dbReference type="GeneID" id="36400744"/>
<dbReference type="PROSITE" id="PS50222">
    <property type="entry name" value="EF_HAND_2"/>
    <property type="match status" value="1"/>
</dbReference>
<sequence length="950" mass="109465">MHSLPEFRSLKAKIRVLCKQRRLRLEEFMKTFDIHRVKRIKSEQFKRALDVCGLHLSAIEINLLIAKYQIADDPSFVDYQRFCDLIDKVFTVKRLEAKPTFQPSHPSDSETVKLDIPKPLTLAEETTLAVVKQKLMTAVMNKGIVLKDVFRDFDRSNAGKVTRSQFVRNISDIVILSPKETNILLEAYGDNLDVRYRALHYDICPGASNADFKVAASLSPDRRRLPSTAAAHHSVGIQELEAELFNVVLRDRIRTKNFFTDFDPLRAGKCTEAQFRRCVKLCFPFLSESDFALLVEKYGIMHSLDTFKVDYVRFCNSIEGKKSSQDNNFDDILDSLPTASTHMGGKCSRKLRASLSDDDKVVYQDMMQRLHTLYTTRRMLLKPSFQDFDKGRREHITVDQFLRVMAMFKLTFKDENEKSVILRRYSSAYGERFINYITFCHDLEHWVDEDDNQRLASRPSSRGGIVSEIIAPSKLCTDTSADTTGITRVRSIAMLMRFIKQTVKRDRIRMDEFFRDFDKLRHGKITLAQFCAGLNSAGLHLSGEEMTMLSNEYAWKEADRAGSHWIAWRTFVNDIESVFTVNGLEKTPNYDLTTLESREGQLNGVVDLTVDDEEEVKRILMTMKRAIDRQRMDIKPTFEDFDRSKQGFISAAKFERVLSMLKLLPARASELRLLVVKFREQVPNGSTSMLSSICDVNYRAFFQALDIVGGSMNATSEAIRKVKLPGSVAFRHELYQNGVTNDAYKRQSRGMHEEAADLSQLLAEIRRQLSIKRIRLKEFLVEGDKLRSGEITVAKFHTALNRSGCVLDAADLLTLTSHFRSERYPDKIDWRTFLEAIDLSHGVNIINDQVCQDSMEDSVKNILERLRAEIIRRRLHLKPYFKDYDPNNVKHVTQFQFAAVLDMMQMSLKPAEIKILMHHFNHRDGRKSTNDINYLAFVHAVESDYSKTPM</sequence>
<proteinExistence type="predicted"/>
<dbReference type="STRING" id="4781.A0A0N7L7W6"/>
<dbReference type="Gene3D" id="1.10.238.10">
    <property type="entry name" value="EF-hand"/>
    <property type="match status" value="5"/>
</dbReference>
<dbReference type="SMART" id="SM00054">
    <property type="entry name" value="EFh"/>
    <property type="match status" value="5"/>
</dbReference>
<dbReference type="Proteomes" id="UP000054928">
    <property type="component" value="Unassembled WGS sequence"/>
</dbReference>
<dbReference type="AlphaFoldDB" id="A0A0N7L7W6"/>
<feature type="domain" description="EF-hand" evidence="1">
    <location>
        <begin position="505"/>
        <end position="540"/>
    </location>
</feature>
<evidence type="ECO:0000313" key="2">
    <source>
        <dbReference type="EMBL" id="CEG48219.1"/>
    </source>
</evidence>
<dbReference type="OMA" id="CVRYRDF"/>
<protein>
    <submittedName>
        <fullName evidence="2">Ef hand family protein</fullName>
    </submittedName>
</protein>
<dbReference type="PANTHER" id="PTHR20875:SF0">
    <property type="entry name" value="GH12158P"/>
    <property type="match status" value="1"/>
</dbReference>
<reference evidence="3" key="1">
    <citation type="submission" date="2014-09" db="EMBL/GenBank/DDBJ databases">
        <authorList>
            <person name="Sharma Rahul"/>
            <person name="Thines Marco"/>
        </authorList>
    </citation>
    <scope>NUCLEOTIDE SEQUENCE [LARGE SCALE GENOMIC DNA]</scope>
</reference>
<dbReference type="EMBL" id="CCYD01002887">
    <property type="protein sequence ID" value="CEG48219.1"/>
    <property type="molecule type" value="Genomic_DNA"/>
</dbReference>
<dbReference type="GO" id="GO:0005509">
    <property type="term" value="F:calcium ion binding"/>
    <property type="evidence" value="ECO:0007669"/>
    <property type="project" value="InterPro"/>
</dbReference>
<evidence type="ECO:0000313" key="3">
    <source>
        <dbReference type="Proteomes" id="UP000054928"/>
    </source>
</evidence>
<organism evidence="2 3">
    <name type="scientific">Plasmopara halstedii</name>
    <name type="common">Downy mildew of sunflower</name>
    <dbReference type="NCBI Taxonomy" id="4781"/>
    <lineage>
        <taxon>Eukaryota</taxon>
        <taxon>Sar</taxon>
        <taxon>Stramenopiles</taxon>
        <taxon>Oomycota</taxon>
        <taxon>Peronosporomycetes</taxon>
        <taxon>Peronosporales</taxon>
        <taxon>Peronosporaceae</taxon>
        <taxon>Plasmopara</taxon>
    </lineage>
</organism>
<keyword evidence="3" id="KW-1185">Reference proteome</keyword>